<dbReference type="Gene3D" id="3.40.50.2300">
    <property type="match status" value="2"/>
</dbReference>
<evidence type="ECO:0000313" key="5">
    <source>
        <dbReference type="EMBL" id="TKA10522.1"/>
    </source>
</evidence>
<dbReference type="InterPro" id="IPR025997">
    <property type="entry name" value="SBP_2_dom"/>
</dbReference>
<evidence type="ECO:0000256" key="1">
    <source>
        <dbReference type="ARBA" id="ARBA00004196"/>
    </source>
</evidence>
<dbReference type="SUPFAM" id="SSF53822">
    <property type="entry name" value="Periplasmic binding protein-like I"/>
    <property type="match status" value="1"/>
</dbReference>
<dbReference type="EMBL" id="SUMC01000013">
    <property type="protein sequence ID" value="TKA10522.1"/>
    <property type="molecule type" value="Genomic_DNA"/>
</dbReference>
<sequence length="474" mass="48902">MAGITEMGFRPLLRVPNIGANPHRNSAYICFRLIVLRMRQTQRRVFTMAGRPDTATATAAPHRTARLTGAVCAATVLALAAAGCSSSASDSTSSSSAAAAGSSATGSAGSCGTVPTEPFKDATGLVRALGAKYEAAYSGYSGTVQKSKWADWKPTKKSGFTIGISESQLSNPYQTLINTSLQKYLKADGYKVIDLVSTNEVTNQIAQFNQLITDKVDLIIYQPLASGFDSVVDKAAAAGIPSISMLNNVVDANTVNVVPNSFAAGEAQAAAVAKALSGKGSILGVHGIKGVPIDTDTFTGAKAALALCPNIKLDDSIYTDFSPTTAQTNVQHYLAANPTKTIGGVLEGGPMTTGVISAFQKSSQTVPTIADNGLTVGGVAYWNAHQSSYQGVGLFNPGDGLANAVAQVAHHMLAGSGVKVSDIVIDPPLVTNSNLSSFYKSGFAVGNAATVTEGDVNQSFATSSYIDGFFNSTN</sequence>
<comment type="caution">
    <text evidence="5">The sequence shown here is derived from an EMBL/GenBank/DDBJ whole genome shotgun (WGS) entry which is preliminary data.</text>
</comment>
<dbReference type="GO" id="GO:0030313">
    <property type="term" value="C:cell envelope"/>
    <property type="evidence" value="ECO:0007669"/>
    <property type="project" value="UniProtKB-SubCell"/>
</dbReference>
<dbReference type="InterPro" id="IPR028082">
    <property type="entry name" value="Peripla_BP_I"/>
</dbReference>
<keyword evidence="6" id="KW-1185">Reference proteome</keyword>
<gene>
    <name evidence="5" type="ORF">FCI23_16165</name>
</gene>
<comment type="similarity">
    <text evidence="2">Belongs to the bacterial solute-binding protein 2 family.</text>
</comment>
<dbReference type="OrthoDB" id="9813037at2"/>
<dbReference type="GO" id="GO:0030246">
    <property type="term" value="F:carbohydrate binding"/>
    <property type="evidence" value="ECO:0007669"/>
    <property type="project" value="UniProtKB-ARBA"/>
</dbReference>
<evidence type="ECO:0000259" key="4">
    <source>
        <dbReference type="Pfam" id="PF13407"/>
    </source>
</evidence>
<protein>
    <recommendedName>
        <fullName evidence="4">Periplasmic binding protein domain-containing protein</fullName>
    </recommendedName>
</protein>
<feature type="domain" description="Periplasmic binding protein" evidence="4">
    <location>
        <begin position="162"/>
        <end position="415"/>
    </location>
</feature>
<accession>A0A4U0SLE2</accession>
<reference evidence="5 6" key="1">
    <citation type="submission" date="2019-04" db="EMBL/GenBank/DDBJ databases">
        <title>Streptomyces oryziradicis sp. nov., a novel actinomycete isolated from rhizosphere soil of rice (Oryza sativa L.).</title>
        <authorList>
            <person name="Li C."/>
        </authorList>
    </citation>
    <scope>NUCLEOTIDE SEQUENCE [LARGE SCALE GENOMIC DNA]</scope>
    <source>
        <strain evidence="5 6">NEAU-C40</strain>
    </source>
</reference>
<keyword evidence="3" id="KW-0732">Signal</keyword>
<evidence type="ECO:0000256" key="3">
    <source>
        <dbReference type="ARBA" id="ARBA00022729"/>
    </source>
</evidence>
<evidence type="ECO:0000256" key="2">
    <source>
        <dbReference type="ARBA" id="ARBA00007639"/>
    </source>
</evidence>
<comment type="subcellular location">
    <subcellularLocation>
        <location evidence="1">Cell envelope</location>
    </subcellularLocation>
</comment>
<evidence type="ECO:0000313" key="6">
    <source>
        <dbReference type="Proteomes" id="UP000305778"/>
    </source>
</evidence>
<dbReference type="Proteomes" id="UP000305778">
    <property type="component" value="Unassembled WGS sequence"/>
</dbReference>
<dbReference type="Pfam" id="PF13407">
    <property type="entry name" value="Peripla_BP_4"/>
    <property type="match status" value="1"/>
</dbReference>
<dbReference type="PANTHER" id="PTHR46847:SF1">
    <property type="entry name" value="D-ALLOSE-BINDING PERIPLASMIC PROTEIN-RELATED"/>
    <property type="match status" value="1"/>
</dbReference>
<proteinExistence type="inferred from homology"/>
<dbReference type="AlphaFoldDB" id="A0A4U0SLE2"/>
<organism evidence="5 6">
    <name type="scientific">Actinacidiphila oryziradicis</name>
    <dbReference type="NCBI Taxonomy" id="2571141"/>
    <lineage>
        <taxon>Bacteria</taxon>
        <taxon>Bacillati</taxon>
        <taxon>Actinomycetota</taxon>
        <taxon>Actinomycetes</taxon>
        <taxon>Kitasatosporales</taxon>
        <taxon>Streptomycetaceae</taxon>
        <taxon>Actinacidiphila</taxon>
    </lineage>
</organism>
<name>A0A4U0SLE2_9ACTN</name>
<dbReference type="PANTHER" id="PTHR46847">
    <property type="entry name" value="D-ALLOSE-BINDING PERIPLASMIC PROTEIN-RELATED"/>
    <property type="match status" value="1"/>
</dbReference>